<reference evidence="1" key="1">
    <citation type="submission" date="2025-02" db="EMBL/GenBank/DDBJ databases">
        <title>Complete genome sequences of 52 Bacillus and Priestia strains isolated from West-African fermentations and 26 reference strains from the DSMZ collection.</title>
        <authorList>
            <person name="Wiedenbein E.S."/>
            <person name="Canoy T.S."/>
            <person name="Hui Y."/>
            <person name="Parkouda C."/>
            <person name="Dawende C."/>
            <person name="Ametefe E."/>
            <person name="Jespersen L."/>
            <person name="Nielsen D.S."/>
        </authorList>
    </citation>
    <scope>NUCLEOTIDE SEQUENCE</scope>
    <source>
        <strain evidence="1">PRO56</strain>
    </source>
</reference>
<dbReference type="Proteomes" id="UP001214898">
    <property type="component" value="Chromosome"/>
</dbReference>
<accession>A0AAX3RSS1</accession>
<dbReference type="SUPFAM" id="SSF49842">
    <property type="entry name" value="TNF-like"/>
    <property type="match status" value="1"/>
</dbReference>
<dbReference type="InterPro" id="IPR008983">
    <property type="entry name" value="Tumour_necrosis_fac-like_dom"/>
</dbReference>
<gene>
    <name evidence="1" type="ORF">P5633_06675</name>
</gene>
<dbReference type="RefSeq" id="WP_250533524.1">
    <property type="nucleotide sequence ID" value="NZ_JXHK01000081.1"/>
</dbReference>
<organism evidence="1 2">
    <name type="scientific">Bacillus subtilis</name>
    <dbReference type="NCBI Taxonomy" id="1423"/>
    <lineage>
        <taxon>Bacteria</taxon>
        <taxon>Bacillati</taxon>
        <taxon>Bacillota</taxon>
        <taxon>Bacilli</taxon>
        <taxon>Bacillales</taxon>
        <taxon>Bacillaceae</taxon>
        <taxon>Bacillus</taxon>
    </lineage>
</organism>
<evidence type="ECO:0000313" key="1">
    <source>
        <dbReference type="EMBL" id="WEY85834.2"/>
    </source>
</evidence>
<dbReference type="AlphaFoldDB" id="A0AAX3RSS1"/>
<name>A0AAX3RSS1_BACIU</name>
<sequence>MTNQPISAFRATSNMNLSVAANAASGVLFQNVQFDLANEYNPGTSTFSPRTAGVYSLNASVEFQANANVGCRRSHSSDYENPFCSR</sequence>
<dbReference type="Gene3D" id="2.60.120.40">
    <property type="match status" value="1"/>
</dbReference>
<evidence type="ECO:0000313" key="2">
    <source>
        <dbReference type="Proteomes" id="UP001214898"/>
    </source>
</evidence>
<dbReference type="EMBL" id="CP120576">
    <property type="protein sequence ID" value="WEY85834.2"/>
    <property type="molecule type" value="Genomic_DNA"/>
</dbReference>
<proteinExistence type="predicted"/>
<protein>
    <submittedName>
        <fullName evidence="1">C1q-like domain-containing protein</fullName>
    </submittedName>
</protein>